<dbReference type="SUPFAM" id="SSF56112">
    <property type="entry name" value="Protein kinase-like (PK-like)"/>
    <property type="match status" value="1"/>
</dbReference>
<dbReference type="InterPro" id="IPR051681">
    <property type="entry name" value="Ser/Thr_Kinases-Pseudokinases"/>
</dbReference>
<dbReference type="Proteomes" id="UP000822688">
    <property type="component" value="Chromosome 6"/>
</dbReference>
<name>A0A8T0HBD9_CERPU</name>
<dbReference type="InterPro" id="IPR036028">
    <property type="entry name" value="SH3-like_dom_sf"/>
</dbReference>
<dbReference type="GO" id="GO:0004709">
    <property type="term" value="F:MAP kinase kinase kinase activity"/>
    <property type="evidence" value="ECO:0007669"/>
    <property type="project" value="UniProtKB-EC"/>
</dbReference>
<evidence type="ECO:0000256" key="8">
    <source>
        <dbReference type="SAM" id="MobiDB-lite"/>
    </source>
</evidence>
<evidence type="ECO:0000256" key="4">
    <source>
        <dbReference type="ARBA" id="ARBA00022443"/>
    </source>
</evidence>
<comment type="similarity">
    <text evidence="2">Belongs to the protein kinase superfamily. STE Ser/Thr protein kinase family. MAP kinase kinase kinase subfamily.</text>
</comment>
<dbReference type="GO" id="GO:0005524">
    <property type="term" value="F:ATP binding"/>
    <property type="evidence" value="ECO:0007669"/>
    <property type="project" value="InterPro"/>
</dbReference>
<dbReference type="CDD" id="cd13999">
    <property type="entry name" value="STKc_MAP3K-like"/>
    <property type="match status" value="1"/>
</dbReference>
<dbReference type="InterPro" id="IPR000719">
    <property type="entry name" value="Prot_kinase_dom"/>
</dbReference>
<dbReference type="PROSITE" id="PS50002">
    <property type="entry name" value="SH3"/>
    <property type="match status" value="1"/>
</dbReference>
<evidence type="ECO:0000256" key="6">
    <source>
        <dbReference type="ARBA" id="ARBA00048329"/>
    </source>
</evidence>
<organism evidence="11 12">
    <name type="scientific">Ceratodon purpureus</name>
    <name type="common">Fire moss</name>
    <name type="synonym">Dicranum purpureum</name>
    <dbReference type="NCBI Taxonomy" id="3225"/>
    <lineage>
        <taxon>Eukaryota</taxon>
        <taxon>Viridiplantae</taxon>
        <taxon>Streptophyta</taxon>
        <taxon>Embryophyta</taxon>
        <taxon>Bryophyta</taxon>
        <taxon>Bryophytina</taxon>
        <taxon>Bryopsida</taxon>
        <taxon>Dicranidae</taxon>
        <taxon>Pseudoditrichales</taxon>
        <taxon>Ditrichaceae</taxon>
        <taxon>Ceratodon</taxon>
    </lineage>
</organism>
<dbReference type="InterPro" id="IPR001452">
    <property type="entry name" value="SH3_domain"/>
</dbReference>
<reference evidence="11 12" key="1">
    <citation type="submission" date="2020-06" db="EMBL/GenBank/DDBJ databases">
        <title>WGS assembly of Ceratodon purpureus strain R40.</title>
        <authorList>
            <person name="Carey S.B."/>
            <person name="Jenkins J."/>
            <person name="Shu S."/>
            <person name="Lovell J.T."/>
            <person name="Sreedasyam A."/>
            <person name="Maumus F."/>
            <person name="Tiley G.P."/>
            <person name="Fernandez-Pozo N."/>
            <person name="Barry K."/>
            <person name="Chen C."/>
            <person name="Wang M."/>
            <person name="Lipzen A."/>
            <person name="Daum C."/>
            <person name="Saski C.A."/>
            <person name="Payton A.C."/>
            <person name="Mcbreen J.C."/>
            <person name="Conrad R.E."/>
            <person name="Kollar L.M."/>
            <person name="Olsson S."/>
            <person name="Huttunen S."/>
            <person name="Landis J.B."/>
            <person name="Wickett N.J."/>
            <person name="Johnson M.G."/>
            <person name="Rensing S.A."/>
            <person name="Grimwood J."/>
            <person name="Schmutz J."/>
            <person name="Mcdaniel S.F."/>
        </authorList>
    </citation>
    <scope>NUCLEOTIDE SEQUENCE [LARGE SCALE GENOMIC DNA]</scope>
    <source>
        <strain evidence="11 12">R40</strain>
    </source>
</reference>
<dbReference type="Pfam" id="PF07714">
    <property type="entry name" value="PK_Tyr_Ser-Thr"/>
    <property type="match status" value="1"/>
</dbReference>
<accession>A0A8T0HBD9</accession>
<dbReference type="AlphaFoldDB" id="A0A8T0HBD9"/>
<evidence type="ECO:0000256" key="1">
    <source>
        <dbReference type="ARBA" id="ARBA00001946"/>
    </source>
</evidence>
<dbReference type="InterPro" id="IPR001245">
    <property type="entry name" value="Ser-Thr/Tyr_kinase_cat_dom"/>
</dbReference>
<feature type="compositionally biased region" description="Polar residues" evidence="8">
    <location>
        <begin position="520"/>
        <end position="545"/>
    </location>
</feature>
<evidence type="ECO:0000259" key="9">
    <source>
        <dbReference type="PROSITE" id="PS50002"/>
    </source>
</evidence>
<dbReference type="Gene3D" id="1.10.510.10">
    <property type="entry name" value="Transferase(Phosphotransferase) domain 1"/>
    <property type="match status" value="1"/>
</dbReference>
<evidence type="ECO:0000256" key="7">
    <source>
        <dbReference type="PROSITE-ProRule" id="PRU00192"/>
    </source>
</evidence>
<comment type="caution">
    <text evidence="11">The sequence shown here is derived from an EMBL/GenBank/DDBJ whole genome shotgun (WGS) entry which is preliminary data.</text>
</comment>
<dbReference type="Pfam" id="PF00018">
    <property type="entry name" value="SH3_1"/>
    <property type="match status" value="1"/>
</dbReference>
<keyword evidence="12" id="KW-1185">Reference proteome</keyword>
<feature type="domain" description="SH3" evidence="9">
    <location>
        <begin position="941"/>
        <end position="1003"/>
    </location>
</feature>
<dbReference type="SUPFAM" id="SSF50044">
    <property type="entry name" value="SH3-domain"/>
    <property type="match status" value="1"/>
</dbReference>
<gene>
    <name evidence="11" type="ORF">KC19_6G070300</name>
</gene>
<evidence type="ECO:0000256" key="2">
    <source>
        <dbReference type="ARBA" id="ARBA00006529"/>
    </source>
</evidence>
<dbReference type="PANTHER" id="PTHR44329">
    <property type="entry name" value="SERINE/THREONINE-PROTEIN KINASE TNNI3K-RELATED"/>
    <property type="match status" value="1"/>
</dbReference>
<proteinExistence type="inferred from homology"/>
<dbReference type="SMART" id="SM00220">
    <property type="entry name" value="S_TKc"/>
    <property type="match status" value="1"/>
</dbReference>
<dbReference type="EC" id="2.7.11.25" evidence="3"/>
<feature type="region of interest" description="Disordered" evidence="8">
    <location>
        <begin position="520"/>
        <end position="557"/>
    </location>
</feature>
<sequence>MGTSESKLTENAGTPERCLGLTKECLERAQKRTSLPTRSISPKFHFKQCEYLVDKLRLAVEGADSFLLLLNAEYAGFPSTEHSANCLESFKLLYALSREVESFTQNCCKDTWVQAALTMTNVSELVSSVGFNLELWRIAFGTRQRLTLTEVDGVYDTEVQSVKEKALSDVRTISTSLNAVLRSGKSSISEQQLAAFILDRLHKRSTESSQSSLSEAVLNLRHGDLHQVGKGASATVYRWTWLGAELVVKTFYGGDNKDFSKEVSVLKELSHPNIITILCFAKGDSKCSIVMEKMDEDLDSLIQKRKESRGPNEPPFCLLEAIDIMLQIGGGMQYLHESRIAHRDLKSLNVLVKCVKAASDWEIEYVRAKVADFGMSKTKLKSMTFSKQTPNTGTTRWMAPELIKLADSESKEEMSEGETTVEKYPLKCDIYSFAMVCYEILTGKLPFPNISSQREVRRLVLKGERPQLPDGCPDRLKELIHRCWSDDPQKRPAFGDICKELRQLKCLLLTPSVTWADNSIGSSSMTTEDGSNNDYLEHSFSSIDSPPSPGTPTKRPSLFQSLSSMKLRNAVPFLIESGRCFKPLHQQTTLHKDFRSPPGSEIYSSSDCKPFGYLVSQVWSPTKSDASKMDVLFFEGNVGKMKDMSCKETWVQRDKPNVWWPRDWLPKDLGGDIRVLLLEYSISDDGVDGVLEQLETLLVFRDHWNRGRTWERPIVLVGHSLGCVMIEHLVVALDKRAQSSQKLEDETDINRAKMAKAFLTSLAGCFFYAPPWTGLVRDDVVLKHVFGGLSYSTQLFKDLYYSSSELKSLSEDFKRTQISGHMKLMAVTEGYHTMGRPTVVPLESMQNFPGRVVKLSDSNHTDVCKPTDKEHQAYKELLNFFADILKSSKASGRKFATPARNDQMNSARTSLDSAQTFLDSAQTSLDSAQISVDPATDDRQEPQRLGKALYDFTADGDEELNLTAGEELEVVNEVDGWLSVRKIRPGRDGKTQGRVPGFLVSYS</sequence>
<dbReference type="SUPFAM" id="SSF53474">
    <property type="entry name" value="alpha/beta-Hydrolases"/>
    <property type="match status" value="1"/>
</dbReference>
<dbReference type="PROSITE" id="PS00108">
    <property type="entry name" value="PROTEIN_KINASE_ST"/>
    <property type="match status" value="1"/>
</dbReference>
<dbReference type="PROSITE" id="PS50011">
    <property type="entry name" value="PROTEIN_KINASE_DOM"/>
    <property type="match status" value="1"/>
</dbReference>
<evidence type="ECO:0000313" key="12">
    <source>
        <dbReference type="Proteomes" id="UP000822688"/>
    </source>
</evidence>
<protein>
    <recommendedName>
        <fullName evidence="3">mitogen-activated protein kinase kinase kinase</fullName>
        <ecNumber evidence="3">2.7.11.25</ecNumber>
    </recommendedName>
</protein>
<comment type="catalytic activity">
    <reaction evidence="5">
        <text>L-threonyl-[protein] + ATP = O-phospho-L-threonyl-[protein] + ADP + H(+)</text>
        <dbReference type="Rhea" id="RHEA:46608"/>
        <dbReference type="Rhea" id="RHEA-COMP:11060"/>
        <dbReference type="Rhea" id="RHEA-COMP:11605"/>
        <dbReference type="ChEBI" id="CHEBI:15378"/>
        <dbReference type="ChEBI" id="CHEBI:30013"/>
        <dbReference type="ChEBI" id="CHEBI:30616"/>
        <dbReference type="ChEBI" id="CHEBI:61977"/>
        <dbReference type="ChEBI" id="CHEBI:456216"/>
        <dbReference type="EC" id="2.7.11.25"/>
    </reaction>
</comment>
<dbReference type="PANTHER" id="PTHR44329:SF260">
    <property type="entry name" value="PROTEIN KINASE DOMAIN-CONTAINING PROTEIN"/>
    <property type="match status" value="1"/>
</dbReference>
<evidence type="ECO:0000256" key="3">
    <source>
        <dbReference type="ARBA" id="ARBA00012406"/>
    </source>
</evidence>
<dbReference type="EMBL" id="CM026427">
    <property type="protein sequence ID" value="KAG0569166.1"/>
    <property type="molecule type" value="Genomic_DNA"/>
</dbReference>
<dbReference type="InterPro" id="IPR029058">
    <property type="entry name" value="AB_hydrolase_fold"/>
</dbReference>
<feature type="domain" description="Protein kinase" evidence="10">
    <location>
        <begin position="222"/>
        <end position="504"/>
    </location>
</feature>
<dbReference type="Gene3D" id="2.30.30.40">
    <property type="entry name" value="SH3 Domains"/>
    <property type="match status" value="1"/>
</dbReference>
<keyword evidence="4 7" id="KW-0728">SH3 domain</keyword>
<dbReference type="SMART" id="SM00326">
    <property type="entry name" value="SH3"/>
    <property type="match status" value="1"/>
</dbReference>
<comment type="catalytic activity">
    <reaction evidence="6">
        <text>L-seryl-[protein] + ATP = O-phospho-L-seryl-[protein] + ADP + H(+)</text>
        <dbReference type="Rhea" id="RHEA:17989"/>
        <dbReference type="Rhea" id="RHEA-COMP:9863"/>
        <dbReference type="Rhea" id="RHEA-COMP:11604"/>
        <dbReference type="ChEBI" id="CHEBI:15378"/>
        <dbReference type="ChEBI" id="CHEBI:29999"/>
        <dbReference type="ChEBI" id="CHEBI:30616"/>
        <dbReference type="ChEBI" id="CHEBI:83421"/>
        <dbReference type="ChEBI" id="CHEBI:456216"/>
        <dbReference type="EC" id="2.7.11.25"/>
    </reaction>
</comment>
<evidence type="ECO:0000313" key="11">
    <source>
        <dbReference type="EMBL" id="KAG0569166.1"/>
    </source>
</evidence>
<comment type="cofactor">
    <cofactor evidence="1">
        <name>Mg(2+)</name>
        <dbReference type="ChEBI" id="CHEBI:18420"/>
    </cofactor>
</comment>
<evidence type="ECO:0000259" key="10">
    <source>
        <dbReference type="PROSITE" id="PS50011"/>
    </source>
</evidence>
<dbReference type="InterPro" id="IPR011009">
    <property type="entry name" value="Kinase-like_dom_sf"/>
</dbReference>
<dbReference type="InterPro" id="IPR008271">
    <property type="entry name" value="Ser/Thr_kinase_AS"/>
</dbReference>
<evidence type="ECO:0000256" key="5">
    <source>
        <dbReference type="ARBA" id="ARBA00047559"/>
    </source>
</evidence>